<evidence type="ECO:0000256" key="4">
    <source>
        <dbReference type="SAM" id="MobiDB-lite"/>
    </source>
</evidence>
<dbReference type="Proteomes" id="UP000245946">
    <property type="component" value="Unassembled WGS sequence"/>
</dbReference>
<dbReference type="Gene3D" id="3.20.20.140">
    <property type="entry name" value="Metal-dependent hydrolases"/>
    <property type="match status" value="1"/>
</dbReference>
<dbReference type="Pfam" id="PF01876">
    <property type="entry name" value="RNase_P_p30"/>
    <property type="match status" value="1"/>
</dbReference>
<keyword evidence="6" id="KW-1185">Reference proteome</keyword>
<feature type="compositionally biased region" description="Low complexity" evidence="4">
    <location>
        <begin position="81"/>
        <end position="96"/>
    </location>
</feature>
<dbReference type="RefSeq" id="XP_025598044.1">
    <property type="nucleotide sequence ID" value="XM_025742591.1"/>
</dbReference>
<comment type="subcellular location">
    <subcellularLocation>
        <location evidence="1">Nucleus</location>
    </subcellularLocation>
</comment>
<dbReference type="PANTHER" id="PTHR13031">
    <property type="entry name" value="RIBONUCLEASE P SUBUNIT P30"/>
    <property type="match status" value="1"/>
</dbReference>
<evidence type="ECO:0000313" key="6">
    <source>
        <dbReference type="Proteomes" id="UP000245946"/>
    </source>
</evidence>
<accession>A0A316ZBW4</accession>
<dbReference type="PROSITE" id="PS51257">
    <property type="entry name" value="PROKAR_LIPOPROTEIN"/>
    <property type="match status" value="1"/>
</dbReference>
<organism evidence="5 6">
    <name type="scientific">Tilletiopsis washingtonensis</name>
    <dbReference type="NCBI Taxonomy" id="58919"/>
    <lineage>
        <taxon>Eukaryota</taxon>
        <taxon>Fungi</taxon>
        <taxon>Dikarya</taxon>
        <taxon>Basidiomycota</taxon>
        <taxon>Ustilaginomycotina</taxon>
        <taxon>Exobasidiomycetes</taxon>
        <taxon>Entylomatales</taxon>
        <taxon>Entylomatales incertae sedis</taxon>
        <taxon>Tilletiopsis</taxon>
    </lineage>
</organism>
<dbReference type="GO" id="GO:0008033">
    <property type="term" value="P:tRNA processing"/>
    <property type="evidence" value="ECO:0007669"/>
    <property type="project" value="UniProtKB-KW"/>
</dbReference>
<dbReference type="GeneID" id="37270135"/>
<sequence length="456" mass="47694">MTRRIASSPAGWRTPRFRPSSLPVITAACGPASNKHKARASSALLVSTPFASQRDTAPAGAPTMYHDLSLSFPASASFPAASSSRSGQGAAGAAAKGKGKGKGKEKELPGGAASAAPAEHDALAALSSEQHRRLHALTADMAELGFSTVAFNHVVNTRYSGQVNPFATAAATLGERSRPVFPELAPRSSGTAKGKEREASIAQLQRLTITLDDETMKGKGLGLISSATMSLLSWDLLSVMPTTEATFSLACLTLTELKPMSIDIIALDLSASSRLPFHLKRSTVSNALENGAVFEIAYTAMLDDEDGRRRRNIVSAGRDLIRITGGKGIILSSAASELLGVRGPNDVMNLASLFGLSPQAARDCITSTARSLLIRAETRKTYRGILSKPELGASAIPGIDVPLAAPVHSTGAPPDPATDMALPNAGSRKRKEADDVDARPRKLSKAEKRARKVSAG</sequence>
<dbReference type="PANTHER" id="PTHR13031:SF0">
    <property type="entry name" value="RIBONUCLEASE P PROTEIN SUBUNIT P30"/>
    <property type="match status" value="1"/>
</dbReference>
<dbReference type="EMBL" id="KZ819294">
    <property type="protein sequence ID" value="PWN97765.1"/>
    <property type="molecule type" value="Genomic_DNA"/>
</dbReference>
<dbReference type="InterPro" id="IPR016195">
    <property type="entry name" value="Pol/histidinol_Pase-like"/>
</dbReference>
<protein>
    <submittedName>
        <fullName evidence="5">PHP domain-like protein</fullName>
    </submittedName>
</protein>
<dbReference type="GO" id="GO:0005655">
    <property type="term" value="C:nucleolar ribonuclease P complex"/>
    <property type="evidence" value="ECO:0007669"/>
    <property type="project" value="TreeGrafter"/>
</dbReference>
<evidence type="ECO:0000256" key="1">
    <source>
        <dbReference type="ARBA" id="ARBA00004123"/>
    </source>
</evidence>
<name>A0A316ZBW4_9BASI</name>
<keyword evidence="3" id="KW-0819">tRNA processing</keyword>
<feature type="region of interest" description="Disordered" evidence="4">
    <location>
        <begin position="406"/>
        <end position="456"/>
    </location>
</feature>
<proteinExistence type="inferred from homology"/>
<evidence type="ECO:0000313" key="5">
    <source>
        <dbReference type="EMBL" id="PWN97765.1"/>
    </source>
</evidence>
<evidence type="ECO:0000256" key="2">
    <source>
        <dbReference type="ARBA" id="ARBA00007331"/>
    </source>
</evidence>
<dbReference type="InterPro" id="IPR002738">
    <property type="entry name" value="RNase_P_p30"/>
</dbReference>
<dbReference type="GO" id="GO:0003723">
    <property type="term" value="F:RNA binding"/>
    <property type="evidence" value="ECO:0007669"/>
    <property type="project" value="TreeGrafter"/>
</dbReference>
<gene>
    <name evidence="5" type="ORF">FA09DRAFT_330410</name>
</gene>
<dbReference type="STRING" id="58919.A0A316ZBW4"/>
<comment type="similarity">
    <text evidence="2">Belongs to the eukaryotic/archaeal RNase P protein component 3 family.</text>
</comment>
<evidence type="ECO:0000256" key="3">
    <source>
        <dbReference type="ARBA" id="ARBA00022694"/>
    </source>
</evidence>
<reference evidence="5 6" key="1">
    <citation type="journal article" date="2018" name="Mol. Biol. Evol.">
        <title>Broad Genomic Sampling Reveals a Smut Pathogenic Ancestry of the Fungal Clade Ustilaginomycotina.</title>
        <authorList>
            <person name="Kijpornyongpan T."/>
            <person name="Mondo S.J."/>
            <person name="Barry K."/>
            <person name="Sandor L."/>
            <person name="Lee J."/>
            <person name="Lipzen A."/>
            <person name="Pangilinan J."/>
            <person name="LaButti K."/>
            <person name="Hainaut M."/>
            <person name="Henrissat B."/>
            <person name="Grigoriev I.V."/>
            <person name="Spatafora J.W."/>
            <person name="Aime M.C."/>
        </authorList>
    </citation>
    <scope>NUCLEOTIDE SEQUENCE [LARGE SCALE GENOMIC DNA]</scope>
    <source>
        <strain evidence="5 6">MCA 4186</strain>
    </source>
</reference>
<dbReference type="SUPFAM" id="SSF89550">
    <property type="entry name" value="PHP domain-like"/>
    <property type="match status" value="1"/>
</dbReference>
<dbReference type="AlphaFoldDB" id="A0A316ZBW4"/>
<feature type="region of interest" description="Disordered" evidence="4">
    <location>
        <begin position="81"/>
        <end position="116"/>
    </location>
</feature>
<dbReference type="OrthoDB" id="17948at2759"/>
<feature type="compositionally biased region" description="Basic and acidic residues" evidence="4">
    <location>
        <begin position="431"/>
        <end position="447"/>
    </location>
</feature>